<keyword evidence="2 9" id="KW-0547">Nucleotide-binding</keyword>
<comment type="function">
    <text evidence="9">Couples transcription and DNA repair by recognizing RNA polymerase (RNAP) stalled at DNA lesions. Mediates ATP-dependent release of RNAP and its truncated transcript from the DNA, and recruitment of nucleotide excision repair machinery to the damaged site.</text>
</comment>
<dbReference type="PANTHER" id="PTHR47964:SF1">
    <property type="entry name" value="ATP-DEPENDENT DNA HELICASE HOMOLOG RECG, CHLOROPLASTIC"/>
    <property type="match status" value="1"/>
</dbReference>
<dbReference type="PROSITE" id="PS51194">
    <property type="entry name" value="HELICASE_CTER"/>
    <property type="match status" value="1"/>
</dbReference>
<evidence type="ECO:0000256" key="6">
    <source>
        <dbReference type="ARBA" id="ARBA00022840"/>
    </source>
</evidence>
<dbReference type="Pfam" id="PF00271">
    <property type="entry name" value="Helicase_C"/>
    <property type="match status" value="1"/>
</dbReference>
<dbReference type="InterPro" id="IPR036101">
    <property type="entry name" value="CarD-like/TRCF_RID_sf"/>
</dbReference>
<keyword evidence="7 9" id="KW-0238">DNA-binding</keyword>
<dbReference type="PANTHER" id="PTHR47964">
    <property type="entry name" value="ATP-DEPENDENT DNA HELICASE HOMOLOG RECG, CHLOROPLASTIC"/>
    <property type="match status" value="1"/>
</dbReference>
<dbReference type="GO" id="GO:0016787">
    <property type="term" value="F:hydrolase activity"/>
    <property type="evidence" value="ECO:0007669"/>
    <property type="project" value="UniProtKB-KW"/>
</dbReference>
<evidence type="ECO:0000259" key="11">
    <source>
        <dbReference type="PROSITE" id="PS51194"/>
    </source>
</evidence>
<evidence type="ECO:0000256" key="5">
    <source>
        <dbReference type="ARBA" id="ARBA00022806"/>
    </source>
</evidence>
<keyword evidence="8 9" id="KW-0234">DNA repair</keyword>
<evidence type="ECO:0000256" key="2">
    <source>
        <dbReference type="ARBA" id="ARBA00022741"/>
    </source>
</evidence>
<dbReference type="InParanoid" id="A0A146G9I5"/>
<keyword evidence="6 9" id="KW-0067">ATP-binding</keyword>
<dbReference type="InterPro" id="IPR014001">
    <property type="entry name" value="Helicase_ATP-bd"/>
</dbReference>
<evidence type="ECO:0000256" key="4">
    <source>
        <dbReference type="ARBA" id="ARBA00022801"/>
    </source>
</evidence>
<dbReference type="InterPro" id="IPR041471">
    <property type="entry name" value="UvrB_inter"/>
</dbReference>
<dbReference type="EC" id="3.6.4.-" evidence="9"/>
<dbReference type="PROSITE" id="PS51192">
    <property type="entry name" value="HELICASE_ATP_BIND_1"/>
    <property type="match status" value="1"/>
</dbReference>
<dbReference type="Gene3D" id="2.40.10.170">
    <property type="match status" value="1"/>
</dbReference>
<dbReference type="CDD" id="cd17991">
    <property type="entry name" value="DEXHc_TRCF"/>
    <property type="match status" value="1"/>
</dbReference>
<keyword evidence="3 9" id="KW-0227">DNA damage</keyword>
<dbReference type="SMART" id="SM01058">
    <property type="entry name" value="CarD_TRCF"/>
    <property type="match status" value="1"/>
</dbReference>
<dbReference type="EMBL" id="BDCO01000002">
    <property type="protein sequence ID" value="GAT33932.1"/>
    <property type="molecule type" value="Genomic_DNA"/>
</dbReference>
<evidence type="ECO:0000313" key="12">
    <source>
        <dbReference type="EMBL" id="GAT33932.1"/>
    </source>
</evidence>
<dbReference type="Pfam" id="PF02559">
    <property type="entry name" value="CarD_TRCF_RID"/>
    <property type="match status" value="1"/>
</dbReference>
<accession>A0A146G9I5</accession>
<dbReference type="STRING" id="690879.TSACC_22353"/>
<dbReference type="Gene3D" id="3.40.50.11180">
    <property type="match status" value="1"/>
</dbReference>
<organism evidence="12 13">
    <name type="scientific">Terrimicrobium sacchariphilum</name>
    <dbReference type="NCBI Taxonomy" id="690879"/>
    <lineage>
        <taxon>Bacteria</taxon>
        <taxon>Pseudomonadati</taxon>
        <taxon>Verrucomicrobiota</taxon>
        <taxon>Terrimicrobiia</taxon>
        <taxon>Terrimicrobiales</taxon>
        <taxon>Terrimicrobiaceae</taxon>
        <taxon>Terrimicrobium</taxon>
    </lineage>
</organism>
<dbReference type="Proteomes" id="UP000076023">
    <property type="component" value="Unassembled WGS sequence"/>
</dbReference>
<dbReference type="HAMAP" id="MF_00969">
    <property type="entry name" value="TRCF"/>
    <property type="match status" value="1"/>
</dbReference>
<feature type="domain" description="Helicase C-terminal" evidence="11">
    <location>
        <begin position="656"/>
        <end position="820"/>
    </location>
</feature>
<keyword evidence="13" id="KW-1185">Reference proteome</keyword>
<evidence type="ECO:0000313" key="13">
    <source>
        <dbReference type="Proteomes" id="UP000076023"/>
    </source>
</evidence>
<dbReference type="InterPro" id="IPR005118">
    <property type="entry name" value="TRCF_C"/>
</dbReference>
<dbReference type="GO" id="GO:0003684">
    <property type="term" value="F:damaged DNA binding"/>
    <property type="evidence" value="ECO:0007669"/>
    <property type="project" value="InterPro"/>
</dbReference>
<evidence type="ECO:0000256" key="7">
    <source>
        <dbReference type="ARBA" id="ARBA00023125"/>
    </source>
</evidence>
<sequence>MVIRAQANRRVWVECPTLKAQEAFAAELAVWNAATRIFPELEAPADENDTVLADPETAAERLELLQLLGGKDYRGPVVVHTEQWTHHVPTSQSIAGAVLRLERDRTLSLDEATEKLAAAGYERTAQVGTRGQYAVRGGIFDVYSWQAPLPFRVELDDDRIESIREFHPDTQISISTLEDCEILAGNLDRRLCLLENYVGKDDLIISSGPVGRGEIVLEAGGANDPAAFFPQPFSEFHAGDLVLDAARRGQFFRQLEEWRREGWMVALLANSDGEIERFRELAREHCHDVADLVFLKLPLSRGFICPAVRLAVLSDAELFGRGAALRLQRLALRRERAVASRAATDFSEFAPGDYVVHLDHGIGRFEGLQERPGTGEGEMLVVEYANSARLYVPLDQAWQVSRYVGLGKKNPELSELGDAKWEKAKQKAQKSIFDYAASMLRIQAEREIAPGFAHPPDSHWQEEFEDSFPYKATVDQVRAIAEAKHDMESDMPMDRLVCGDVGFGKTEVAIRAVFKAVMSGKQVAVLAPTTVLAQQHYQNFRERMSDYPVNVELLSRYRTPAEQKKVLRGLAAGGVDIVVGTHRLVSADVQFKDIGLVVVDEEQRFGVKHKDRLKERFRQVDVLTLSATPIPRTLYLALMGARDMSVIETPPANRQSVETIVCAYDERVFRDAINRELNRGGQVYFLHNRVGTIEKVAARIKELCPKAKVIVGHGQMAEGALEDVMRIFVGGKADVLVSTTIIESGIDIPNANTIIIDRADLFGLADLYQLRGRVGRSQNKAYAYLMLPRDLMGAARKRVSAIKQYSELGSGFKIAMRDLEIRGAGNLLGTAQSGHIITVGFDLYCKLLKQAVDTLKGNRRGKRPPAGLRLDFVTTDEAQWISPGVEMAGSFLPASYVTDSRTRIVCYRKLAEVSEADGVGLLENEWRDRFGPLPLPAENALLCARIRIEAARRRITMVESRDSKLMLTQRRELLQKDGRFPRLTASDPDSRLREILSFLESIPCT</sequence>
<dbReference type="GO" id="GO:0003678">
    <property type="term" value="F:DNA helicase activity"/>
    <property type="evidence" value="ECO:0007669"/>
    <property type="project" value="TreeGrafter"/>
</dbReference>
<gene>
    <name evidence="9" type="primary">mfd</name>
    <name evidence="12" type="ORF">TSACC_22353</name>
</gene>
<dbReference type="InterPro" id="IPR001650">
    <property type="entry name" value="Helicase_C-like"/>
</dbReference>
<dbReference type="InterPro" id="IPR003711">
    <property type="entry name" value="CarD-like/TRCF_RID"/>
</dbReference>
<dbReference type="SMART" id="SM00487">
    <property type="entry name" value="DEXDc"/>
    <property type="match status" value="1"/>
</dbReference>
<dbReference type="Pfam" id="PF17757">
    <property type="entry name" value="UvrB_inter"/>
    <property type="match status" value="1"/>
</dbReference>
<dbReference type="SUPFAM" id="SSF141259">
    <property type="entry name" value="CarD-like"/>
    <property type="match status" value="1"/>
</dbReference>
<comment type="similarity">
    <text evidence="9">In the N-terminal section; belongs to the UvrB family.</text>
</comment>
<dbReference type="FunCoup" id="A0A146G9I5">
    <property type="interactions" value="453"/>
</dbReference>
<dbReference type="GO" id="GO:0000716">
    <property type="term" value="P:transcription-coupled nucleotide-excision repair, DNA damage recognition"/>
    <property type="evidence" value="ECO:0007669"/>
    <property type="project" value="UniProtKB-UniRule"/>
</dbReference>
<comment type="caution">
    <text evidence="12">The sequence shown here is derived from an EMBL/GenBank/DDBJ whole genome shotgun (WGS) entry which is preliminary data.</text>
</comment>
<dbReference type="GO" id="GO:0005737">
    <property type="term" value="C:cytoplasm"/>
    <property type="evidence" value="ECO:0007669"/>
    <property type="project" value="UniProtKB-SubCell"/>
</dbReference>
<dbReference type="InterPro" id="IPR037235">
    <property type="entry name" value="TRCF-like_C_D7"/>
</dbReference>
<dbReference type="Pfam" id="PF03461">
    <property type="entry name" value="TRCF"/>
    <property type="match status" value="1"/>
</dbReference>
<evidence type="ECO:0000256" key="1">
    <source>
        <dbReference type="ARBA" id="ARBA00022490"/>
    </source>
</evidence>
<dbReference type="InterPro" id="IPR011545">
    <property type="entry name" value="DEAD/DEAH_box_helicase_dom"/>
</dbReference>
<dbReference type="InterPro" id="IPR027417">
    <property type="entry name" value="P-loop_NTPase"/>
</dbReference>
<dbReference type="Gene3D" id="3.40.50.300">
    <property type="entry name" value="P-loop containing nucleotide triphosphate hydrolases"/>
    <property type="match status" value="2"/>
</dbReference>
<dbReference type="GO" id="GO:0006355">
    <property type="term" value="P:regulation of DNA-templated transcription"/>
    <property type="evidence" value="ECO:0007669"/>
    <property type="project" value="UniProtKB-UniRule"/>
</dbReference>
<evidence type="ECO:0000256" key="8">
    <source>
        <dbReference type="ARBA" id="ARBA00023204"/>
    </source>
</evidence>
<keyword evidence="5" id="KW-0347">Helicase</keyword>
<dbReference type="GO" id="GO:0005524">
    <property type="term" value="F:ATP binding"/>
    <property type="evidence" value="ECO:0007669"/>
    <property type="project" value="UniProtKB-UniRule"/>
</dbReference>
<keyword evidence="4 9" id="KW-0378">Hydrolase</keyword>
<dbReference type="NCBIfam" id="TIGR00580">
    <property type="entry name" value="mfd"/>
    <property type="match status" value="1"/>
</dbReference>
<comment type="similarity">
    <text evidence="9">In the C-terminal section; belongs to the helicase family. RecG subfamily.</text>
</comment>
<evidence type="ECO:0000259" key="10">
    <source>
        <dbReference type="PROSITE" id="PS51192"/>
    </source>
</evidence>
<dbReference type="InterPro" id="IPR047112">
    <property type="entry name" value="RecG/Mfd"/>
</dbReference>
<keyword evidence="1 9" id="KW-0963">Cytoplasm</keyword>
<dbReference type="Gene3D" id="3.30.2060.10">
    <property type="entry name" value="Penicillin-binding protein 1b domain"/>
    <property type="match status" value="1"/>
</dbReference>
<dbReference type="Gene3D" id="3.90.1150.50">
    <property type="entry name" value="Transcription-repair-coupling factor, D7 domain"/>
    <property type="match status" value="1"/>
</dbReference>
<reference evidence="13" key="1">
    <citation type="journal article" date="2017" name="Genome Announc.">
        <title>Draft Genome Sequence of Terrimicrobium sacchariphilum NM-5T, a Facultative Anaerobic Soil Bacterium of the Class Spartobacteria.</title>
        <authorList>
            <person name="Qiu Y.L."/>
            <person name="Tourlousse D.M."/>
            <person name="Matsuura N."/>
            <person name="Ohashi A."/>
            <person name="Sekiguchi Y."/>
        </authorList>
    </citation>
    <scope>NUCLEOTIDE SEQUENCE [LARGE SCALE GENOMIC DNA]</scope>
    <source>
        <strain evidence="13">NM-5</strain>
    </source>
</reference>
<dbReference type="SUPFAM" id="SSF143517">
    <property type="entry name" value="TRCF domain-like"/>
    <property type="match status" value="1"/>
</dbReference>
<proteinExistence type="inferred from homology"/>
<dbReference type="SMART" id="SM00490">
    <property type="entry name" value="HELICc"/>
    <property type="match status" value="1"/>
</dbReference>
<dbReference type="SUPFAM" id="SSF52540">
    <property type="entry name" value="P-loop containing nucleoside triphosphate hydrolases"/>
    <property type="match status" value="4"/>
</dbReference>
<name>A0A146G9I5_TERSA</name>
<dbReference type="SMART" id="SM00982">
    <property type="entry name" value="TRCF"/>
    <property type="match status" value="1"/>
</dbReference>
<comment type="subcellular location">
    <subcellularLocation>
        <location evidence="9">Cytoplasm</location>
    </subcellularLocation>
</comment>
<feature type="domain" description="Helicase ATP-binding" evidence="10">
    <location>
        <begin position="486"/>
        <end position="647"/>
    </location>
</feature>
<dbReference type="InterPro" id="IPR004576">
    <property type="entry name" value="Mfd"/>
</dbReference>
<evidence type="ECO:0000256" key="9">
    <source>
        <dbReference type="HAMAP-Rule" id="MF_00969"/>
    </source>
</evidence>
<evidence type="ECO:0000256" key="3">
    <source>
        <dbReference type="ARBA" id="ARBA00022763"/>
    </source>
</evidence>
<dbReference type="AlphaFoldDB" id="A0A146G9I5"/>
<protein>
    <recommendedName>
        <fullName evidence="9">Transcription-repair-coupling factor</fullName>
        <shortName evidence="9">TRCF</shortName>
        <ecNumber evidence="9">3.6.4.-</ecNumber>
    </recommendedName>
</protein>
<dbReference type="Pfam" id="PF00270">
    <property type="entry name" value="DEAD"/>
    <property type="match status" value="1"/>
</dbReference>